<dbReference type="OMA" id="CYELRAS"/>
<evidence type="ECO:0000313" key="2">
    <source>
        <dbReference type="EMBL" id="EJD76316.1"/>
    </source>
</evidence>
<dbReference type="InParanoid" id="A0A1S0ULL6"/>
<accession>A0A1S0ULL6</accession>
<dbReference type="CTD" id="31251462"/>
<dbReference type="RefSeq" id="XP_020307125.1">
    <property type="nucleotide sequence ID" value="XM_020449358.1"/>
</dbReference>
<dbReference type="KEGG" id="loa:LOAG_16708"/>
<dbReference type="AlphaFoldDB" id="A0A1S0ULL6"/>
<evidence type="ECO:0000256" key="1">
    <source>
        <dbReference type="SAM" id="MobiDB-lite"/>
    </source>
</evidence>
<reference evidence="2" key="1">
    <citation type="submission" date="2012-04" db="EMBL/GenBank/DDBJ databases">
        <title>The Genome Sequence of Loa loa.</title>
        <authorList>
            <consortium name="The Broad Institute Genome Sequencing Platform"/>
            <consortium name="Broad Institute Genome Sequencing Center for Infectious Disease"/>
            <person name="Nutman T.B."/>
            <person name="Fink D.L."/>
            <person name="Russ C."/>
            <person name="Young S."/>
            <person name="Zeng Q."/>
            <person name="Gargeya S."/>
            <person name="Alvarado L."/>
            <person name="Berlin A."/>
            <person name="Chapman S.B."/>
            <person name="Chen Z."/>
            <person name="Freedman E."/>
            <person name="Gellesch M."/>
            <person name="Goldberg J."/>
            <person name="Griggs A."/>
            <person name="Gujja S."/>
            <person name="Heilman E.R."/>
            <person name="Heiman D."/>
            <person name="Howarth C."/>
            <person name="Mehta T."/>
            <person name="Neiman D."/>
            <person name="Pearson M."/>
            <person name="Roberts A."/>
            <person name="Saif S."/>
            <person name="Shea T."/>
            <person name="Shenoy N."/>
            <person name="Sisk P."/>
            <person name="Stolte C."/>
            <person name="Sykes S."/>
            <person name="White J."/>
            <person name="Yandava C."/>
            <person name="Haas B."/>
            <person name="Henn M.R."/>
            <person name="Nusbaum C."/>
            <person name="Birren B."/>
        </authorList>
    </citation>
    <scope>NUCLEOTIDE SEQUENCE [LARGE SCALE GENOMIC DNA]</scope>
</reference>
<dbReference type="EMBL" id="JH712079">
    <property type="protein sequence ID" value="EJD76316.1"/>
    <property type="molecule type" value="Genomic_DNA"/>
</dbReference>
<feature type="compositionally biased region" description="Basic and acidic residues" evidence="1">
    <location>
        <begin position="10"/>
        <end position="30"/>
    </location>
</feature>
<gene>
    <name evidence="2" type="ORF">LOAG_16708</name>
</gene>
<organism evidence="2">
    <name type="scientific">Loa loa</name>
    <name type="common">Eye worm</name>
    <name type="synonym">Filaria loa</name>
    <dbReference type="NCBI Taxonomy" id="7209"/>
    <lineage>
        <taxon>Eukaryota</taxon>
        <taxon>Metazoa</taxon>
        <taxon>Ecdysozoa</taxon>
        <taxon>Nematoda</taxon>
        <taxon>Chromadorea</taxon>
        <taxon>Rhabditida</taxon>
        <taxon>Spirurina</taxon>
        <taxon>Spiruromorpha</taxon>
        <taxon>Filarioidea</taxon>
        <taxon>Onchocercidae</taxon>
        <taxon>Loa</taxon>
    </lineage>
</organism>
<name>A0A1S0ULL6_LOALO</name>
<feature type="region of interest" description="Disordered" evidence="1">
    <location>
        <begin position="1"/>
        <end position="32"/>
    </location>
</feature>
<protein>
    <submittedName>
        <fullName evidence="2">Uncharacterized protein</fullName>
    </submittedName>
</protein>
<proteinExistence type="predicted"/>
<sequence>MVAQGTCWMDRTDGRGERRRGPTDLFRRSDNDDDDDCYELRASPQIQLGKMALRKAKGNPFILLPHFSSYLIV</sequence>
<dbReference type="GeneID" id="31251462"/>